<proteinExistence type="predicted"/>
<protein>
    <submittedName>
        <fullName evidence="1">Uncharacterized protein</fullName>
    </submittedName>
</protein>
<accession>A0ABR0AT03</accession>
<sequence>MTTFSESHFVVPALRDIFPMHSDCFPVYCPFRGVQGIFPPCSFHSSDFCAFLTTFLCPQDLVNLVMGLLSLKLNHFIPASIIAESWFHFNHFPDLKSRVAGGRFSEGATFSMSKIIDGFSVVIPHAAGPRATIPSSPTFQLRVIFPQSVFSLMCGVLRSICWISFFSCWYF</sequence>
<organism evidence="1 2">
    <name type="scientific">Daphnia magna</name>
    <dbReference type="NCBI Taxonomy" id="35525"/>
    <lineage>
        <taxon>Eukaryota</taxon>
        <taxon>Metazoa</taxon>
        <taxon>Ecdysozoa</taxon>
        <taxon>Arthropoda</taxon>
        <taxon>Crustacea</taxon>
        <taxon>Branchiopoda</taxon>
        <taxon>Diplostraca</taxon>
        <taxon>Cladocera</taxon>
        <taxon>Anomopoda</taxon>
        <taxon>Daphniidae</taxon>
        <taxon>Daphnia</taxon>
    </lineage>
</organism>
<reference evidence="1 2" key="1">
    <citation type="journal article" date="2023" name="Nucleic Acids Res.">
        <title>The hologenome of Daphnia magna reveals possible DNA methylation and microbiome-mediated evolution of the host genome.</title>
        <authorList>
            <person name="Chaturvedi A."/>
            <person name="Li X."/>
            <person name="Dhandapani V."/>
            <person name="Marshall H."/>
            <person name="Kissane S."/>
            <person name="Cuenca-Cambronero M."/>
            <person name="Asole G."/>
            <person name="Calvet F."/>
            <person name="Ruiz-Romero M."/>
            <person name="Marangio P."/>
            <person name="Guigo R."/>
            <person name="Rago D."/>
            <person name="Mirbahai L."/>
            <person name="Eastwood N."/>
            <person name="Colbourne J.K."/>
            <person name="Zhou J."/>
            <person name="Mallon E."/>
            <person name="Orsini L."/>
        </authorList>
    </citation>
    <scope>NUCLEOTIDE SEQUENCE [LARGE SCALE GENOMIC DNA]</scope>
    <source>
        <strain evidence="1">LRV0_1</strain>
    </source>
</reference>
<evidence type="ECO:0000313" key="2">
    <source>
        <dbReference type="Proteomes" id="UP001234178"/>
    </source>
</evidence>
<name>A0ABR0AT03_9CRUS</name>
<comment type="caution">
    <text evidence="1">The sequence shown here is derived from an EMBL/GenBank/DDBJ whole genome shotgun (WGS) entry which is preliminary data.</text>
</comment>
<keyword evidence="2" id="KW-1185">Reference proteome</keyword>
<gene>
    <name evidence="1" type="ORF">OUZ56_017514</name>
</gene>
<dbReference type="EMBL" id="JAOYFB010000038">
    <property type="protein sequence ID" value="KAK4028234.1"/>
    <property type="molecule type" value="Genomic_DNA"/>
</dbReference>
<evidence type="ECO:0000313" key="1">
    <source>
        <dbReference type="EMBL" id="KAK4028234.1"/>
    </source>
</evidence>
<dbReference type="Proteomes" id="UP001234178">
    <property type="component" value="Unassembled WGS sequence"/>
</dbReference>